<organism evidence="1 2">
    <name type="scientific">Arsenicibacter rosenii</name>
    <dbReference type="NCBI Taxonomy" id="1750698"/>
    <lineage>
        <taxon>Bacteria</taxon>
        <taxon>Pseudomonadati</taxon>
        <taxon>Bacteroidota</taxon>
        <taxon>Cytophagia</taxon>
        <taxon>Cytophagales</taxon>
        <taxon>Spirosomataceae</taxon>
        <taxon>Arsenicibacter</taxon>
    </lineage>
</organism>
<evidence type="ECO:0000313" key="1">
    <source>
        <dbReference type="EMBL" id="OIN55715.1"/>
    </source>
</evidence>
<dbReference type="RefSeq" id="WP_071506652.1">
    <property type="nucleotide sequence ID" value="NZ_MORL01000040.1"/>
</dbReference>
<dbReference type="EMBL" id="MORL01000040">
    <property type="protein sequence ID" value="OIN55715.1"/>
    <property type="molecule type" value="Genomic_DNA"/>
</dbReference>
<accession>A0A1S2VBM6</accession>
<gene>
    <name evidence="1" type="ORF">BLX24_28555</name>
</gene>
<comment type="caution">
    <text evidence="1">The sequence shown here is derived from an EMBL/GenBank/DDBJ whole genome shotgun (WGS) entry which is preliminary data.</text>
</comment>
<proteinExistence type="predicted"/>
<evidence type="ECO:0000313" key="2">
    <source>
        <dbReference type="Proteomes" id="UP000181790"/>
    </source>
</evidence>
<dbReference type="Proteomes" id="UP000181790">
    <property type="component" value="Unassembled WGS sequence"/>
</dbReference>
<dbReference type="AlphaFoldDB" id="A0A1S2VBM6"/>
<sequence>MGLVRTSIYFDDGLPPMAAIAESYKKITGYPLGIVARLHLLYPASLTDITNILCEDHKPVSQVQSNKIALFQDSRYTESAVERDKLKAYNHIQSLSFDCWFYVIDFTVTEHQMEIRQESNQFYAVESLIRALINAGGSFKDDDILKKKQKIWLRLKPWNEYKWYNRPVV</sequence>
<protein>
    <submittedName>
        <fullName evidence="1">Uncharacterized protein</fullName>
    </submittedName>
</protein>
<keyword evidence="2" id="KW-1185">Reference proteome</keyword>
<reference evidence="1 2" key="1">
    <citation type="submission" date="2016-10" db="EMBL/GenBank/DDBJ databases">
        <title>Arsenicibacter rosenii gen. nov., sp. nov., an efficient arsenic-methylating bacterium isolated from an arsenic-contaminated paddy soil.</title>
        <authorList>
            <person name="Huang K."/>
        </authorList>
    </citation>
    <scope>NUCLEOTIDE SEQUENCE [LARGE SCALE GENOMIC DNA]</scope>
    <source>
        <strain evidence="1 2">SM-1</strain>
    </source>
</reference>
<dbReference type="OrthoDB" id="965038at2"/>
<name>A0A1S2VBM6_9BACT</name>